<dbReference type="AlphaFoldDB" id="A0AAX4HJ18"/>
<dbReference type="EMBL" id="CP139487">
    <property type="protein sequence ID" value="WPU63223.1"/>
    <property type="molecule type" value="Genomic_DNA"/>
</dbReference>
<name>A0AAX4HJ18_9BACT</name>
<reference evidence="2 3" key="1">
    <citation type="submission" date="2023-11" db="EMBL/GenBank/DDBJ databases">
        <title>Peredibacter starrii A3.12.</title>
        <authorList>
            <person name="Mitchell R.J."/>
        </authorList>
    </citation>
    <scope>NUCLEOTIDE SEQUENCE [LARGE SCALE GENOMIC DNA]</scope>
    <source>
        <strain evidence="2 3">A3.12</strain>
    </source>
</reference>
<keyword evidence="3" id="KW-1185">Reference proteome</keyword>
<sequence length="136" mass="14820">MKLLVTALVLLSSTAFAQVPDATDVLTAILPVGSYSGSYNNQPCKVSVKKTANGIQVTASNNSLVRVREVARGTVYFARLPGHFLSTEKLSTNDGTRENILRTIPVTENQQYVVVADHFIVNHINYELAVECVVNL</sequence>
<keyword evidence="1" id="KW-0732">Signal</keyword>
<dbReference type="KEGG" id="psti:SOO65_11060"/>
<protein>
    <submittedName>
        <fullName evidence="2">Uncharacterized protein</fullName>
    </submittedName>
</protein>
<feature type="chain" id="PRO_5043892703" evidence="1">
    <location>
        <begin position="18"/>
        <end position="136"/>
    </location>
</feature>
<gene>
    <name evidence="2" type="ORF">SOO65_11060</name>
</gene>
<feature type="signal peptide" evidence="1">
    <location>
        <begin position="1"/>
        <end position="17"/>
    </location>
</feature>
<organism evidence="2 3">
    <name type="scientific">Peredibacter starrii</name>
    <dbReference type="NCBI Taxonomy" id="28202"/>
    <lineage>
        <taxon>Bacteria</taxon>
        <taxon>Pseudomonadati</taxon>
        <taxon>Bdellovibrionota</taxon>
        <taxon>Bacteriovoracia</taxon>
        <taxon>Bacteriovoracales</taxon>
        <taxon>Bacteriovoracaceae</taxon>
        <taxon>Peredibacter</taxon>
    </lineage>
</organism>
<proteinExistence type="predicted"/>
<evidence type="ECO:0000256" key="1">
    <source>
        <dbReference type="SAM" id="SignalP"/>
    </source>
</evidence>
<evidence type="ECO:0000313" key="2">
    <source>
        <dbReference type="EMBL" id="WPU63223.1"/>
    </source>
</evidence>
<dbReference type="RefSeq" id="WP_321389533.1">
    <property type="nucleotide sequence ID" value="NZ_CP139487.1"/>
</dbReference>
<evidence type="ECO:0000313" key="3">
    <source>
        <dbReference type="Proteomes" id="UP001324634"/>
    </source>
</evidence>
<accession>A0AAX4HJ18</accession>
<dbReference type="Proteomes" id="UP001324634">
    <property type="component" value="Chromosome"/>
</dbReference>